<evidence type="ECO:0000256" key="1">
    <source>
        <dbReference type="ARBA" id="ARBA00022723"/>
    </source>
</evidence>
<feature type="domain" description="C3H1-type" evidence="7">
    <location>
        <begin position="58"/>
        <end position="92"/>
    </location>
</feature>
<dbReference type="Proteomes" id="UP000006319">
    <property type="component" value="Chromosome 12"/>
</dbReference>
<sequence length="801" mass="88903">MVYATLLSEEDLSRFRTKQCKRLLNGGCNFGIDRCQYSHNEFWNRRCPFYLSDSSFIRYITIMCPDVETKNDGSINSLCLRGGECPFAHSAEEILYHPLYYKTKRCEDYKKGSCNTYYCPFIHGLAETRIPGTYKLPFTNGISIPNIPNVIIVDKIDITSKTSGSISGGDRYMKNIISARRRNDLKLVDHMKNFDSAAFSKLNNCMIPTPYSSIDSISHNNSDGYKINCGKKLALSFSHNLVNNTSDEDLKKNRIIFSGLGHPLSSFANFDSHMMSVQTHGGSTEMGKSPPNGANGANGVNGVNGVNVVNGVNGVNSLNGLSCTHYSEFLGSKLAKGENRSSVKSSMSTHVTDGLHPSKNWNKHFNMLKMKQNYSSCSTAAHEINFNEHDVTSDDVVEDEEEELDNYLMNTLLPNGSEDSAGMRSGNEDAIGDAKAHFSGSGIGNYNYHCNCSSASNERNDGRSVHHKPSCSAHHVDEEQNASEVNPSEVNTSDVNTGDVNTGDVNTGDVNTSEVNLLEIIKCLKNLYERIMKGNLVFSPEQWDNIAQITYEIVSVVEFNRVLKLKKTTDKMKNDICNRNKLFPFDMSKMTDMGSEGVKGSSPMLETNALVGELYGKEETSANQQAEEKNGEIASTVKKEHINDTIQFATSNEAVLSKMKLHLESKREDIPDENSTDVAGGDTHMMMHLYQGLQAENYPIGKNDMDLFNVKRKILSHQLSGMSDVANGISGMANMSNNEMASSNGEVDNANNESENAKDDSHFLDYYNINKGNFNFTETKENPDKILSQQPFMSFFSFLSE</sequence>
<feature type="domain" description="C3H1-type" evidence="7">
    <location>
        <begin position="14"/>
        <end position="42"/>
    </location>
</feature>
<keyword evidence="1 4" id="KW-0479">Metal-binding</keyword>
<dbReference type="VEuPathDB" id="PlasmoDB:PCYB_124660"/>
<feature type="zinc finger region" description="C3H1-type" evidence="4">
    <location>
        <begin position="100"/>
        <end position="126"/>
    </location>
</feature>
<name>K6UZ27_PLACD</name>
<evidence type="ECO:0000256" key="4">
    <source>
        <dbReference type="PROSITE-ProRule" id="PRU00723"/>
    </source>
</evidence>
<dbReference type="eggNOG" id="KOG1595">
    <property type="taxonomic scope" value="Eukaryota"/>
</dbReference>
<evidence type="ECO:0000256" key="6">
    <source>
        <dbReference type="SAM" id="MobiDB-lite"/>
    </source>
</evidence>
<evidence type="ECO:0000256" key="5">
    <source>
        <dbReference type="SAM" id="Coils"/>
    </source>
</evidence>
<dbReference type="Gene3D" id="3.30.1370.210">
    <property type="match status" value="1"/>
</dbReference>
<feature type="coiled-coil region" evidence="5">
    <location>
        <begin position="733"/>
        <end position="760"/>
    </location>
</feature>
<gene>
    <name evidence="8" type="ORF">PCYB_124660</name>
</gene>
<dbReference type="PANTHER" id="PTHR14493">
    <property type="entry name" value="UNKEMPT FAMILY MEMBER"/>
    <property type="match status" value="1"/>
</dbReference>
<evidence type="ECO:0000259" key="7">
    <source>
        <dbReference type="PROSITE" id="PS50103"/>
    </source>
</evidence>
<dbReference type="KEGG" id="pcy:PCYB_124660"/>
<feature type="compositionally biased region" description="Polar residues" evidence="6">
    <location>
        <begin position="482"/>
        <end position="507"/>
    </location>
</feature>
<evidence type="ECO:0000313" key="8">
    <source>
        <dbReference type="EMBL" id="GAB67900.1"/>
    </source>
</evidence>
<dbReference type="EMBL" id="DF157104">
    <property type="protein sequence ID" value="GAB67900.1"/>
    <property type="molecule type" value="Genomic_DNA"/>
</dbReference>
<dbReference type="PANTHER" id="PTHR14493:SF50">
    <property type="entry name" value="RING FINGER PROTEIN UNKEMPT"/>
    <property type="match status" value="1"/>
</dbReference>
<keyword evidence="5" id="KW-0175">Coiled coil</keyword>
<feature type="region of interest" description="Disordered" evidence="6">
    <location>
        <begin position="457"/>
        <end position="507"/>
    </location>
</feature>
<reference evidence="8 9" key="1">
    <citation type="journal article" date="2012" name="Nat. Genet.">
        <title>Plasmodium cynomolgi genome sequences provide insight into Plasmodium vivax and the monkey malaria clade.</title>
        <authorList>
            <person name="Tachibana S."/>
            <person name="Sullivan S.A."/>
            <person name="Kawai S."/>
            <person name="Nakamura S."/>
            <person name="Kim H.R."/>
            <person name="Goto N."/>
            <person name="Arisue N."/>
            <person name="Palacpac N.M.Q."/>
            <person name="Honma H."/>
            <person name="Yagi M."/>
            <person name="Tougan T."/>
            <person name="Katakai Y."/>
            <person name="Kaneko O."/>
            <person name="Mita T."/>
            <person name="Kita K."/>
            <person name="Yasutomi Y."/>
            <person name="Sutton P.L."/>
            <person name="Shakhbatyan R."/>
            <person name="Horii T."/>
            <person name="Yasunaga T."/>
            <person name="Barnwell J.W."/>
            <person name="Escalante A.A."/>
            <person name="Carlton J.M."/>
            <person name="Tanabe K."/>
        </authorList>
    </citation>
    <scope>NUCLEOTIDE SEQUENCE [LARGE SCALE GENOMIC DNA]</scope>
    <source>
        <strain evidence="8 9">B</strain>
    </source>
</reference>
<organism evidence="8 9">
    <name type="scientific">Plasmodium cynomolgi (strain B)</name>
    <dbReference type="NCBI Taxonomy" id="1120755"/>
    <lineage>
        <taxon>Eukaryota</taxon>
        <taxon>Sar</taxon>
        <taxon>Alveolata</taxon>
        <taxon>Apicomplexa</taxon>
        <taxon>Aconoidasida</taxon>
        <taxon>Haemosporida</taxon>
        <taxon>Plasmodiidae</taxon>
        <taxon>Plasmodium</taxon>
        <taxon>Plasmodium (Plasmodium)</taxon>
    </lineage>
</organism>
<dbReference type="InterPro" id="IPR000571">
    <property type="entry name" value="Znf_CCCH"/>
</dbReference>
<dbReference type="GeneID" id="14694273"/>
<dbReference type="SMART" id="SM00356">
    <property type="entry name" value="ZnF_C3H1"/>
    <property type="match status" value="3"/>
</dbReference>
<dbReference type="InterPro" id="IPR045234">
    <property type="entry name" value="Unkempt-like"/>
</dbReference>
<protein>
    <submittedName>
        <fullName evidence="8">D13 protein</fullName>
    </submittedName>
</protein>
<evidence type="ECO:0000256" key="3">
    <source>
        <dbReference type="ARBA" id="ARBA00022833"/>
    </source>
</evidence>
<dbReference type="PhylomeDB" id="K6UZ27"/>
<keyword evidence="9" id="KW-1185">Reference proteome</keyword>
<dbReference type="RefSeq" id="XP_004223847.1">
    <property type="nucleotide sequence ID" value="XM_004223799.1"/>
</dbReference>
<dbReference type="OrthoDB" id="20534at2759"/>
<keyword evidence="2 4" id="KW-0863">Zinc-finger</keyword>
<dbReference type="GO" id="GO:0008270">
    <property type="term" value="F:zinc ion binding"/>
    <property type="evidence" value="ECO:0007669"/>
    <property type="project" value="UniProtKB-KW"/>
</dbReference>
<feature type="domain" description="C3H1-type" evidence="7">
    <location>
        <begin position="100"/>
        <end position="126"/>
    </location>
</feature>
<dbReference type="OMA" id="IRYITIM"/>
<dbReference type="PROSITE" id="PS50103">
    <property type="entry name" value="ZF_C3H1"/>
    <property type="match status" value="3"/>
</dbReference>
<proteinExistence type="predicted"/>
<evidence type="ECO:0000256" key="2">
    <source>
        <dbReference type="ARBA" id="ARBA00022771"/>
    </source>
</evidence>
<keyword evidence="3 4" id="KW-0862">Zinc</keyword>
<dbReference type="AlphaFoldDB" id="K6UZ27"/>
<evidence type="ECO:0000313" key="9">
    <source>
        <dbReference type="Proteomes" id="UP000006319"/>
    </source>
</evidence>
<accession>K6UZ27</accession>
<feature type="zinc finger region" description="C3H1-type" evidence="4">
    <location>
        <begin position="58"/>
        <end position="92"/>
    </location>
</feature>
<feature type="zinc finger region" description="C3H1-type" evidence="4">
    <location>
        <begin position="14"/>
        <end position="42"/>
    </location>
</feature>